<dbReference type="GO" id="GO:0008270">
    <property type="term" value="F:zinc ion binding"/>
    <property type="evidence" value="ECO:0007669"/>
    <property type="project" value="UniProtKB-KW"/>
</dbReference>
<dbReference type="GO" id="GO:0004386">
    <property type="term" value="F:helicase activity"/>
    <property type="evidence" value="ECO:0007669"/>
    <property type="project" value="UniProtKB-KW"/>
</dbReference>
<evidence type="ECO:0000256" key="5">
    <source>
        <dbReference type="PROSITE-ProRule" id="PRU00047"/>
    </source>
</evidence>
<dbReference type="OrthoDB" id="3863715at2759"/>
<evidence type="ECO:0000256" key="1">
    <source>
        <dbReference type="ARBA" id="ARBA00022723"/>
    </source>
</evidence>
<evidence type="ECO:0000256" key="3">
    <source>
        <dbReference type="ARBA" id="ARBA00022771"/>
    </source>
</evidence>
<keyword evidence="2" id="KW-0677">Repeat</keyword>
<keyword evidence="9" id="KW-1185">Reference proteome</keyword>
<gene>
    <name evidence="8" type="primary">PIF6</name>
    <name evidence="8" type="ORF">TNCT_432811</name>
</gene>
<evidence type="ECO:0000313" key="9">
    <source>
        <dbReference type="Proteomes" id="UP000887116"/>
    </source>
</evidence>
<sequence length="635" mass="72868">MPMRKRGSLGRKTVKSKAVEHTRTTEAPDEKRARLQADQISHSLARTSETPEQYQVRLQSQQVRQNASRAAETPEQRCLHEGQVRHRFSRAAETSIQHVARVLGLRKQRNVAITLKWKAQMHDGFMYNPRYDYESSNLFDIGRMSNVFLKCSALKWKGEIPVMCCSSGKVKLPPILKPPEPLCSLLKGETTQSKDFVKHIRLFNNMFAMTSFKSYVVLNNGWTPTFKVQGQVYHHAGPLHPANSEESKYLQIYFLGENEQVQTRLDLLYSPVDRNNVLKLQRMRHQHNSYVRSFKRAAEMMDDNTQVDYRIKISGKAPLKVHKGRFNAPSVSEVAIMIARELGDRRNIVLHSRSCSQMPLQRIQDTHRTYDRLQYPLLFARGEDGYDLNIKGVNKATNNDYYAYHMMQRVKNSDLRGSSAIMGGATVVLADFIKSIFDAMTRYVRVGNTQRHFKRPENATPWKKFFDNSQTESKDSNINKVKAGRIGKKNRIKKTCFNCRRKGHLLADCPMPTGDTEQETGICFKCGSVEHSSNECSKKIKGYPLANCFICRKQGHISRDCPQNKHGIYPKGGKCNLCGSVNHLRKDCQTLKKIKEEEMFTVGTINEGKSVDEEIIQDKKIVEKKEKKKPKIIKF</sequence>
<accession>A0A8X6JNZ3</accession>
<feature type="domain" description="CCHC-type" evidence="7">
    <location>
        <begin position="496"/>
        <end position="510"/>
    </location>
</feature>
<proteinExistence type="predicted"/>
<dbReference type="FunFam" id="4.10.60.10:FF:000091">
    <property type="entry name" value="Zinc finger CCHC-type-containing 9"/>
    <property type="match status" value="1"/>
</dbReference>
<reference evidence="8" key="1">
    <citation type="submission" date="2020-07" db="EMBL/GenBank/DDBJ databases">
        <title>Multicomponent nature underlies the extraordinary mechanical properties of spider dragline silk.</title>
        <authorList>
            <person name="Kono N."/>
            <person name="Nakamura H."/>
            <person name="Mori M."/>
            <person name="Yoshida Y."/>
            <person name="Ohtoshi R."/>
            <person name="Malay A.D."/>
            <person name="Moran D.A.P."/>
            <person name="Tomita M."/>
            <person name="Numata K."/>
            <person name="Arakawa K."/>
        </authorList>
    </citation>
    <scope>NUCLEOTIDE SEQUENCE</scope>
</reference>
<keyword evidence="4" id="KW-0862">Zinc</keyword>
<feature type="compositionally biased region" description="Basic residues" evidence="6">
    <location>
        <begin position="1"/>
        <end position="15"/>
    </location>
</feature>
<feature type="domain" description="CCHC-type" evidence="7">
    <location>
        <begin position="548"/>
        <end position="563"/>
    </location>
</feature>
<evidence type="ECO:0000256" key="2">
    <source>
        <dbReference type="ARBA" id="ARBA00022737"/>
    </source>
</evidence>
<evidence type="ECO:0000313" key="8">
    <source>
        <dbReference type="EMBL" id="GFR33173.1"/>
    </source>
</evidence>
<dbReference type="Pfam" id="PF00098">
    <property type="entry name" value="zf-CCHC"/>
    <property type="match status" value="3"/>
</dbReference>
<keyword evidence="1" id="KW-0479">Metal-binding</keyword>
<evidence type="ECO:0000256" key="4">
    <source>
        <dbReference type="ARBA" id="ARBA00022833"/>
    </source>
</evidence>
<dbReference type="Proteomes" id="UP000887116">
    <property type="component" value="Unassembled WGS sequence"/>
</dbReference>
<organism evidence="8 9">
    <name type="scientific">Trichonephila clavata</name>
    <name type="common">Joro spider</name>
    <name type="synonym">Nephila clavata</name>
    <dbReference type="NCBI Taxonomy" id="2740835"/>
    <lineage>
        <taxon>Eukaryota</taxon>
        <taxon>Metazoa</taxon>
        <taxon>Ecdysozoa</taxon>
        <taxon>Arthropoda</taxon>
        <taxon>Chelicerata</taxon>
        <taxon>Arachnida</taxon>
        <taxon>Araneae</taxon>
        <taxon>Araneomorphae</taxon>
        <taxon>Entelegynae</taxon>
        <taxon>Araneoidea</taxon>
        <taxon>Nephilidae</taxon>
        <taxon>Trichonephila</taxon>
    </lineage>
</organism>
<dbReference type="SMART" id="SM00343">
    <property type="entry name" value="ZnF_C2HC"/>
    <property type="match status" value="4"/>
</dbReference>
<dbReference type="EMBL" id="BMAO01039706">
    <property type="protein sequence ID" value="GFR33173.1"/>
    <property type="molecule type" value="Genomic_DNA"/>
</dbReference>
<dbReference type="InterPro" id="IPR001878">
    <property type="entry name" value="Znf_CCHC"/>
</dbReference>
<keyword evidence="8" id="KW-0378">Hydrolase</keyword>
<keyword evidence="3 5" id="KW-0863">Zinc-finger</keyword>
<keyword evidence="8" id="KW-0547">Nucleotide-binding</keyword>
<comment type="caution">
    <text evidence="8">The sequence shown here is derived from an EMBL/GenBank/DDBJ whole genome shotgun (WGS) entry which is preliminary data.</text>
</comment>
<feature type="region of interest" description="Disordered" evidence="6">
    <location>
        <begin position="1"/>
        <end position="31"/>
    </location>
</feature>
<dbReference type="SUPFAM" id="SSF57756">
    <property type="entry name" value="Retrovirus zinc finger-like domains"/>
    <property type="match status" value="2"/>
</dbReference>
<evidence type="ECO:0000256" key="6">
    <source>
        <dbReference type="SAM" id="MobiDB-lite"/>
    </source>
</evidence>
<keyword evidence="8" id="KW-0347">Helicase</keyword>
<evidence type="ECO:0000259" key="7">
    <source>
        <dbReference type="PROSITE" id="PS50158"/>
    </source>
</evidence>
<dbReference type="AlphaFoldDB" id="A0A8X6JNZ3"/>
<name>A0A8X6JNZ3_TRICU</name>
<dbReference type="GO" id="GO:0003676">
    <property type="term" value="F:nucleic acid binding"/>
    <property type="evidence" value="ECO:0007669"/>
    <property type="project" value="InterPro"/>
</dbReference>
<dbReference type="InterPro" id="IPR036875">
    <property type="entry name" value="Znf_CCHC_sf"/>
</dbReference>
<dbReference type="PANTHER" id="PTHR45786">
    <property type="entry name" value="DNA BINDING PROTEIN-LIKE"/>
    <property type="match status" value="1"/>
</dbReference>
<dbReference type="PROSITE" id="PS50158">
    <property type="entry name" value="ZF_CCHC"/>
    <property type="match status" value="2"/>
</dbReference>
<dbReference type="Gene3D" id="4.10.60.10">
    <property type="entry name" value="Zinc finger, CCHC-type"/>
    <property type="match status" value="2"/>
</dbReference>
<protein>
    <submittedName>
        <fullName evidence="8">ATP-dependent DNA helicase</fullName>
    </submittedName>
</protein>
<keyword evidence="8" id="KW-0067">ATP-binding</keyword>
<feature type="compositionally biased region" description="Basic and acidic residues" evidence="6">
    <location>
        <begin position="17"/>
        <end position="31"/>
    </location>
</feature>
<dbReference type="PANTHER" id="PTHR45786:SF74">
    <property type="entry name" value="ATP-DEPENDENT DNA HELICASE"/>
    <property type="match status" value="1"/>
</dbReference>